<dbReference type="Pfam" id="PF17820">
    <property type="entry name" value="PDZ_6"/>
    <property type="match status" value="1"/>
</dbReference>
<evidence type="ECO:0000313" key="4">
    <source>
        <dbReference type="Proteomes" id="UP001431783"/>
    </source>
</evidence>
<dbReference type="PANTHER" id="PTHR46753:SF3">
    <property type="entry name" value="PDZ DOMAIN-CONTAINING PROTEIN"/>
    <property type="match status" value="1"/>
</dbReference>
<dbReference type="Gene3D" id="2.30.42.10">
    <property type="match status" value="1"/>
</dbReference>
<evidence type="ECO:0000313" key="3">
    <source>
        <dbReference type="EMBL" id="KAK9882958.1"/>
    </source>
</evidence>
<protein>
    <recommendedName>
        <fullName evidence="5">PDZ domain-containing protein</fullName>
    </recommendedName>
</protein>
<feature type="domain" description="RUN" evidence="2">
    <location>
        <begin position="27"/>
        <end position="163"/>
    </location>
</feature>
<dbReference type="Gene3D" id="1.20.58.900">
    <property type="match status" value="1"/>
</dbReference>
<evidence type="ECO:0000259" key="2">
    <source>
        <dbReference type="PROSITE" id="PS50826"/>
    </source>
</evidence>
<dbReference type="Proteomes" id="UP001431783">
    <property type="component" value="Unassembled WGS sequence"/>
</dbReference>
<dbReference type="PANTHER" id="PTHR46753">
    <property type="entry name" value="FYVE AND COILED-COIL DOMAIN-CONTAINING PROTEIN 1"/>
    <property type="match status" value="1"/>
</dbReference>
<dbReference type="CDD" id="cd17682">
    <property type="entry name" value="RUN_RUFY4_like"/>
    <property type="match status" value="1"/>
</dbReference>
<evidence type="ECO:0008006" key="5">
    <source>
        <dbReference type="Google" id="ProtNLM"/>
    </source>
</evidence>
<dbReference type="InterPro" id="IPR037213">
    <property type="entry name" value="Run_dom_sf"/>
</dbReference>
<feature type="domain" description="PDZ" evidence="1">
    <location>
        <begin position="186"/>
        <end position="242"/>
    </location>
</feature>
<proteinExistence type="predicted"/>
<keyword evidence="4" id="KW-1185">Reference proteome</keyword>
<name>A0AAW1UP56_9CUCU</name>
<organism evidence="3 4">
    <name type="scientific">Henosepilachna vigintioctopunctata</name>
    <dbReference type="NCBI Taxonomy" id="420089"/>
    <lineage>
        <taxon>Eukaryota</taxon>
        <taxon>Metazoa</taxon>
        <taxon>Ecdysozoa</taxon>
        <taxon>Arthropoda</taxon>
        <taxon>Hexapoda</taxon>
        <taxon>Insecta</taxon>
        <taxon>Pterygota</taxon>
        <taxon>Neoptera</taxon>
        <taxon>Endopterygota</taxon>
        <taxon>Coleoptera</taxon>
        <taxon>Polyphaga</taxon>
        <taxon>Cucujiformia</taxon>
        <taxon>Coccinelloidea</taxon>
        <taxon>Coccinellidae</taxon>
        <taxon>Epilachninae</taxon>
        <taxon>Epilachnini</taxon>
        <taxon>Henosepilachna</taxon>
    </lineage>
</organism>
<accession>A0AAW1UP56</accession>
<dbReference type="InterPro" id="IPR004012">
    <property type="entry name" value="Run_dom"/>
</dbReference>
<dbReference type="EMBL" id="JARQZJ010000091">
    <property type="protein sequence ID" value="KAK9882958.1"/>
    <property type="molecule type" value="Genomic_DNA"/>
</dbReference>
<dbReference type="InterPro" id="IPR036034">
    <property type="entry name" value="PDZ_sf"/>
</dbReference>
<sequence length="433" mass="49501">MSVTDPAIKDLKVHMQRFLAEKSGKISDDNRYLAPFCQKLENIFYAGIKNSNKLFSTAAPYDWLLNISKTKKLELQFNYLNALYEVEKNRFLTSRLGKFRLLLRYCLTLKCLHVPVEYLVKTEESCKYYEKSSILGDEILSEIFLSVLLQCGTIKFELDCSNIYFLETSWLMPDVQKVEVVPSQYLGISVTFSGKKAVIMDVDPHGAAAETGKIEIGDILESINGIQINTSSKGKLCQLLKKQKSRPLDVVVIKALKESEKTLYIPIRKYLLDVNLDVLSVQNRRLDINTEENKKKINREGFKCLYVGSMKIGAEGDSRQIDRNIRELIRSRCRVSEKTFGKYNKEVCFECGELGVKIFNLETGKVILSHSYMDISSCGPSHCYFNYFGYIKGNDKEDPGSFTMFLFYSKNSDEVSIILRNLGEGFKRTCYAV</sequence>
<dbReference type="SMART" id="SM00228">
    <property type="entry name" value="PDZ"/>
    <property type="match status" value="1"/>
</dbReference>
<dbReference type="InterPro" id="IPR011993">
    <property type="entry name" value="PH-like_dom_sf"/>
</dbReference>
<dbReference type="Gene3D" id="2.30.29.30">
    <property type="entry name" value="Pleckstrin-homology domain (PH domain)/Phosphotyrosine-binding domain (PTB)"/>
    <property type="match status" value="1"/>
</dbReference>
<dbReference type="SUPFAM" id="SSF140741">
    <property type="entry name" value="RUN domain-like"/>
    <property type="match status" value="1"/>
</dbReference>
<evidence type="ECO:0000259" key="1">
    <source>
        <dbReference type="PROSITE" id="PS50106"/>
    </source>
</evidence>
<gene>
    <name evidence="3" type="ORF">WA026_001176</name>
</gene>
<dbReference type="PROSITE" id="PS50826">
    <property type="entry name" value="RUN"/>
    <property type="match status" value="1"/>
</dbReference>
<dbReference type="Pfam" id="PF02759">
    <property type="entry name" value="RUN"/>
    <property type="match status" value="1"/>
</dbReference>
<dbReference type="PROSITE" id="PS50106">
    <property type="entry name" value="PDZ"/>
    <property type="match status" value="1"/>
</dbReference>
<dbReference type="SUPFAM" id="SSF50156">
    <property type="entry name" value="PDZ domain-like"/>
    <property type="match status" value="1"/>
</dbReference>
<dbReference type="AlphaFoldDB" id="A0AAW1UP56"/>
<dbReference type="InterPro" id="IPR001478">
    <property type="entry name" value="PDZ"/>
</dbReference>
<comment type="caution">
    <text evidence="3">The sequence shown here is derived from an EMBL/GenBank/DDBJ whole genome shotgun (WGS) entry which is preliminary data.</text>
</comment>
<dbReference type="SUPFAM" id="SSF50729">
    <property type="entry name" value="PH domain-like"/>
    <property type="match status" value="1"/>
</dbReference>
<reference evidence="3 4" key="1">
    <citation type="submission" date="2023-03" db="EMBL/GenBank/DDBJ databases">
        <title>Genome insight into feeding habits of ladybird beetles.</title>
        <authorList>
            <person name="Li H.-S."/>
            <person name="Huang Y.-H."/>
            <person name="Pang H."/>
        </authorList>
    </citation>
    <scope>NUCLEOTIDE SEQUENCE [LARGE SCALE GENOMIC DNA]</scope>
    <source>
        <strain evidence="3">SYSU_2023b</strain>
        <tissue evidence="3">Whole body</tissue>
    </source>
</reference>
<dbReference type="InterPro" id="IPR041489">
    <property type="entry name" value="PDZ_6"/>
</dbReference>